<dbReference type="Proteomes" id="UP001145114">
    <property type="component" value="Unassembled WGS sequence"/>
</dbReference>
<accession>A0ACC1HGY6</accession>
<name>A0ACC1HGY6_9FUNG</name>
<reference evidence="1" key="1">
    <citation type="submission" date="2022-06" db="EMBL/GenBank/DDBJ databases">
        <title>Phylogenomic reconstructions and comparative analyses of Kickxellomycotina fungi.</title>
        <authorList>
            <person name="Reynolds N.K."/>
            <person name="Stajich J.E."/>
            <person name="Barry K."/>
            <person name="Grigoriev I.V."/>
            <person name="Crous P."/>
            <person name="Smith M.E."/>
        </authorList>
    </citation>
    <scope>NUCLEOTIDE SEQUENCE</scope>
    <source>
        <strain evidence="1">RSA 2271</strain>
    </source>
</reference>
<keyword evidence="2" id="KW-1185">Reference proteome</keyword>
<proteinExistence type="predicted"/>
<comment type="caution">
    <text evidence="1">The sequence shown here is derived from an EMBL/GenBank/DDBJ whole genome shotgun (WGS) entry which is preliminary data.</text>
</comment>
<sequence>MAGSARANDPGQQDIVSAALQYDPGQLFFMERVVAVVRKSGARVLAVWSVIEKGFERILEHADSQPPYVVERTVSGILDLALTSASAHADSQGHSEHEEVLERIFQCLGLLRDVSRVTTFTRVADYIAIGLYDIAEANPSILLTKKNWSVVSHLLRSLANVGDQVIYPSPAQQVGFEIVLRLAKAITDGKVPPSHLAPVIDTLQEYIPPSRLFKMIGGGSCDKQVSETVGSGGVDAASLPIHVQVANQEAARKTAAQVVSTIHGLGEYIKREHLRSQTQPPDRQLIYQWIDLLSHLSKFSHDRQREIRNQAGSLLQQALIQTEFFEPDPAAPGLWALEIFAKILFPLFDRLQRFDYLADFQMEDAHTRTISTLVTFFLHHLTELQQYQAAVAPDLSGKVMSPRSFDRDSPALHHQIAAMGDDGWTAIWFRIVGILVRYIEVDHLNNVPGSQAAQEASKKLSPTAESEDGRQQHVPMAKMHQKLLADIAENNLKNIVLVADSTGVFRDGDGSGYNQLWRDTFGLIDPVRPGLKHTLFPDTEPPKSESEPQSQPTNLAYLDVGIQRSPQASASPPLEDTPLPDTGHDVYHQGPDRTVLLSTDSKISGLTEKSDGYTPKEKPRSSVQQQQHHQHQGGSKRKNLIIMPEDSTTDHEEV</sequence>
<gene>
    <name evidence="1" type="primary">GEA2_1</name>
    <name evidence="1" type="ORF">EV182_003399</name>
</gene>
<dbReference type="EMBL" id="JAMZIH010006017">
    <property type="protein sequence ID" value="KAJ1674378.1"/>
    <property type="molecule type" value="Genomic_DNA"/>
</dbReference>
<protein>
    <submittedName>
        <fullName evidence="1">GDP/GTP exchange factor for ARF</fullName>
    </submittedName>
</protein>
<evidence type="ECO:0000313" key="1">
    <source>
        <dbReference type="EMBL" id="KAJ1674378.1"/>
    </source>
</evidence>
<evidence type="ECO:0000313" key="2">
    <source>
        <dbReference type="Proteomes" id="UP001145114"/>
    </source>
</evidence>
<organism evidence="1 2">
    <name type="scientific">Spiromyces aspiralis</name>
    <dbReference type="NCBI Taxonomy" id="68401"/>
    <lineage>
        <taxon>Eukaryota</taxon>
        <taxon>Fungi</taxon>
        <taxon>Fungi incertae sedis</taxon>
        <taxon>Zoopagomycota</taxon>
        <taxon>Kickxellomycotina</taxon>
        <taxon>Kickxellomycetes</taxon>
        <taxon>Kickxellales</taxon>
        <taxon>Kickxellaceae</taxon>
        <taxon>Spiromyces</taxon>
    </lineage>
</organism>